<feature type="compositionally biased region" description="Polar residues" evidence="5">
    <location>
        <begin position="468"/>
        <end position="484"/>
    </location>
</feature>
<dbReference type="InterPro" id="IPR022003">
    <property type="entry name" value="RST"/>
</dbReference>
<comment type="subcellular location">
    <subcellularLocation>
        <location evidence="1">Nucleus</location>
    </subcellularLocation>
</comment>
<evidence type="ECO:0000256" key="5">
    <source>
        <dbReference type="SAM" id="MobiDB-lite"/>
    </source>
</evidence>
<keyword evidence="4" id="KW-0539">Nucleus</keyword>
<dbReference type="InterPro" id="IPR044964">
    <property type="entry name" value="RCD1/SRO1-5"/>
</dbReference>
<dbReference type="Pfam" id="PF23467">
    <property type="entry name" value="WWE_5"/>
    <property type="match status" value="1"/>
</dbReference>
<dbReference type="PANTHER" id="PTHR32263">
    <property type="entry name" value="INACTIVE POLY [ADP-RIBOSE] POLYMERASE SRO4-RELATED"/>
    <property type="match status" value="1"/>
</dbReference>
<dbReference type="Proteomes" id="UP000243975">
    <property type="component" value="Unassembled WGS sequence"/>
</dbReference>
<dbReference type="InterPro" id="IPR012317">
    <property type="entry name" value="Poly(ADP-ribose)pol_cat_dom"/>
</dbReference>
<evidence type="ECO:0000256" key="2">
    <source>
        <dbReference type="ARBA" id="ARBA00022473"/>
    </source>
</evidence>
<comment type="caution">
    <text evidence="8">The sequence shown here is derived from an EMBL/GenBank/DDBJ whole genome shotgun (WGS) entry which is preliminary data.</text>
</comment>
<evidence type="ECO:0000256" key="3">
    <source>
        <dbReference type="ARBA" id="ARBA00023016"/>
    </source>
</evidence>
<evidence type="ECO:0000259" key="7">
    <source>
        <dbReference type="PROSITE" id="PS51879"/>
    </source>
</evidence>
<dbReference type="AlphaFoldDB" id="A0A103XQU0"/>
<dbReference type="STRING" id="59895.A0A103XQU0"/>
<evidence type="ECO:0000313" key="9">
    <source>
        <dbReference type="Proteomes" id="UP000243975"/>
    </source>
</evidence>
<protein>
    <submittedName>
        <fullName evidence="8">Poly(ADP-ribose) polymerase, catalytic domain-containing protein</fullName>
    </submittedName>
</protein>
<dbReference type="PANTHER" id="PTHR32263:SF5">
    <property type="entry name" value="INACTIVE POLY [ADP-RIBOSE] POLYMERASE SRO1-RELATED"/>
    <property type="match status" value="1"/>
</dbReference>
<dbReference type="EMBL" id="LEKV01004397">
    <property type="protein sequence ID" value="KVH95196.1"/>
    <property type="molecule type" value="Genomic_DNA"/>
</dbReference>
<accession>A0A103XQU0</accession>
<dbReference type="Gene3D" id="3.90.228.10">
    <property type="match status" value="1"/>
</dbReference>
<dbReference type="GO" id="GO:0003950">
    <property type="term" value="F:NAD+ poly-ADP-ribosyltransferase activity"/>
    <property type="evidence" value="ECO:0007669"/>
    <property type="project" value="InterPro"/>
</dbReference>
<evidence type="ECO:0000256" key="4">
    <source>
        <dbReference type="ARBA" id="ARBA00023242"/>
    </source>
</evidence>
<dbReference type="PROSITE" id="PS51879">
    <property type="entry name" value="RST"/>
    <property type="match status" value="1"/>
</dbReference>
<proteinExistence type="predicted"/>
<sequence>MASKWVKVSDSGSRVIVDSKRKRVSQRQAQIVRASNRALAVRPDLASVLKKTGKRKRDDGCMSKCCSSFRKTILKNYSNFMKSGLPHRLLFSQDGQWTDFSQDVIDLVKEDFLAKKGATEVKFNGRHLMLDILHMIEVDLKTGVQKPIAWIDDTGSCFFPESYSSCHESHQCNKSEAMKDLELVEQESSMTPEINLHIEIDLNGPSSSNFEECIEESNVKRIKRDQEGYTDLQDRNLYNNRNQLGAKTDQLVEKTQQSDEDASPICESICRTLDPETVGSMFSRALSPALKVEIIDVKKCSGGIMEARLELFQKQIEITQKLRAKANVQYAWFASPTDALSSTVVYGLGHDGTKLGRYGYGVHLTTVDSAQNSATICDVDEKGVRYMVLCRVIVGNMELVFPGSKQFCPSDECFDTGVDNLQNPNHYVIWNMNMNTHIYPEYTVSFKMSPSAEGNLIVEGSRVDLSRVTTQDPQGPMQIDSSPSKLGMNGPQFQSVKGMSMEKVPSVGSSTSRAPNSPWMPFSKLFEAISDKVAPEDMRLVHVLYESLRGKKTSLSSPGLDLTVVWYLAQRQKLRSGCKKLEVVKNFKVSRSVCLVKIWAFICSVRLVFCFYFCLD</sequence>
<feature type="domain" description="PARP catalytic" evidence="6">
    <location>
        <begin position="249"/>
        <end position="467"/>
    </location>
</feature>
<feature type="domain" description="RST" evidence="7">
    <location>
        <begin position="513"/>
        <end position="554"/>
    </location>
</feature>
<keyword evidence="2" id="KW-0217">Developmental protein</keyword>
<dbReference type="GO" id="GO:0005634">
    <property type="term" value="C:nucleus"/>
    <property type="evidence" value="ECO:0007669"/>
    <property type="project" value="UniProtKB-SubCell"/>
</dbReference>
<evidence type="ECO:0000256" key="1">
    <source>
        <dbReference type="ARBA" id="ARBA00004123"/>
    </source>
</evidence>
<reference evidence="8 9" key="1">
    <citation type="journal article" date="2016" name="Sci. Rep.">
        <title>The genome sequence of the outbreeding globe artichoke constructed de novo incorporating a phase-aware low-pass sequencing strategy of F1 progeny.</title>
        <authorList>
            <person name="Scaglione D."/>
            <person name="Reyes-Chin-Wo S."/>
            <person name="Acquadro A."/>
            <person name="Froenicke L."/>
            <person name="Portis E."/>
            <person name="Beitel C."/>
            <person name="Tirone M."/>
            <person name="Mauro R."/>
            <person name="Lo Monaco A."/>
            <person name="Mauromicale G."/>
            <person name="Faccioli P."/>
            <person name="Cattivelli L."/>
            <person name="Rieseberg L."/>
            <person name="Michelmore R."/>
            <person name="Lanteri S."/>
        </authorList>
    </citation>
    <scope>NUCLEOTIDE SEQUENCE [LARGE SCALE GENOMIC DNA]</scope>
    <source>
        <strain evidence="8">2C</strain>
    </source>
</reference>
<keyword evidence="9" id="KW-1185">Reference proteome</keyword>
<dbReference type="PROSITE" id="PS51059">
    <property type="entry name" value="PARP_CATALYTIC"/>
    <property type="match status" value="1"/>
</dbReference>
<evidence type="ECO:0000313" key="8">
    <source>
        <dbReference type="EMBL" id="KVH95196.1"/>
    </source>
</evidence>
<dbReference type="InterPro" id="IPR057823">
    <property type="entry name" value="WWE_RCD1"/>
</dbReference>
<keyword evidence="3" id="KW-0346">Stress response</keyword>
<dbReference type="SUPFAM" id="SSF56399">
    <property type="entry name" value="ADP-ribosylation"/>
    <property type="match status" value="1"/>
</dbReference>
<dbReference type="Pfam" id="PF12174">
    <property type="entry name" value="RST"/>
    <property type="match status" value="1"/>
</dbReference>
<feature type="region of interest" description="Disordered" evidence="5">
    <location>
        <begin position="468"/>
        <end position="488"/>
    </location>
</feature>
<evidence type="ECO:0000259" key="6">
    <source>
        <dbReference type="PROSITE" id="PS51059"/>
    </source>
</evidence>
<dbReference type="OMA" id="ESNCRSH"/>
<name>A0A103XQU0_CYNCS</name>
<organism evidence="8 9">
    <name type="scientific">Cynara cardunculus var. scolymus</name>
    <name type="common">Globe artichoke</name>
    <name type="synonym">Cynara scolymus</name>
    <dbReference type="NCBI Taxonomy" id="59895"/>
    <lineage>
        <taxon>Eukaryota</taxon>
        <taxon>Viridiplantae</taxon>
        <taxon>Streptophyta</taxon>
        <taxon>Embryophyta</taxon>
        <taxon>Tracheophyta</taxon>
        <taxon>Spermatophyta</taxon>
        <taxon>Magnoliopsida</taxon>
        <taxon>eudicotyledons</taxon>
        <taxon>Gunneridae</taxon>
        <taxon>Pentapetalae</taxon>
        <taxon>asterids</taxon>
        <taxon>campanulids</taxon>
        <taxon>Asterales</taxon>
        <taxon>Asteraceae</taxon>
        <taxon>Carduoideae</taxon>
        <taxon>Cardueae</taxon>
        <taxon>Carduinae</taxon>
        <taxon>Cynara</taxon>
    </lineage>
</organism>
<gene>
    <name evidence="8" type="ORF">Ccrd_002748</name>
</gene>
<dbReference type="Gramene" id="KVH95196">
    <property type="protein sequence ID" value="KVH95196"/>
    <property type="gene ID" value="Ccrd_002748"/>
</dbReference>